<evidence type="ECO:0000256" key="1">
    <source>
        <dbReference type="SAM" id="Phobius"/>
    </source>
</evidence>
<accession>A0A1M6BFY0</accession>
<reference evidence="2 3" key="1">
    <citation type="submission" date="2016-11" db="EMBL/GenBank/DDBJ databases">
        <authorList>
            <person name="Jaros S."/>
            <person name="Januszkiewicz K."/>
            <person name="Wedrychowicz H."/>
        </authorList>
    </citation>
    <scope>NUCLEOTIDE SEQUENCE [LARGE SCALE GENOMIC DNA]</scope>
    <source>
        <strain evidence="2 3">DSM 21425</strain>
    </source>
</reference>
<keyword evidence="1" id="KW-0472">Membrane</keyword>
<keyword evidence="1" id="KW-1133">Transmembrane helix</keyword>
<evidence type="ECO:0000313" key="3">
    <source>
        <dbReference type="Proteomes" id="UP000184225"/>
    </source>
</evidence>
<dbReference type="RefSeq" id="WP_073148068.1">
    <property type="nucleotide sequence ID" value="NZ_FQYY01000002.1"/>
</dbReference>
<dbReference type="EMBL" id="FQYY01000002">
    <property type="protein sequence ID" value="SHI47619.1"/>
    <property type="molecule type" value="Genomic_DNA"/>
</dbReference>
<feature type="transmembrane region" description="Helical" evidence="1">
    <location>
        <begin position="17"/>
        <end position="38"/>
    </location>
</feature>
<keyword evidence="3" id="KW-1185">Reference proteome</keyword>
<keyword evidence="1" id="KW-0812">Transmembrane</keyword>
<dbReference type="STRING" id="579105.SAMN04488096_10224"/>
<evidence type="ECO:0000313" key="2">
    <source>
        <dbReference type="EMBL" id="SHI47619.1"/>
    </source>
</evidence>
<name>A0A1M6BFY0_9FLAO</name>
<proteinExistence type="predicted"/>
<gene>
    <name evidence="2" type="ORF">SAMN04488096_10224</name>
</gene>
<dbReference type="OrthoDB" id="1039148at2"/>
<dbReference type="Proteomes" id="UP000184225">
    <property type="component" value="Unassembled WGS sequence"/>
</dbReference>
<organism evidence="2 3">
    <name type="scientific">Mesonia phycicola</name>
    <dbReference type="NCBI Taxonomy" id="579105"/>
    <lineage>
        <taxon>Bacteria</taxon>
        <taxon>Pseudomonadati</taxon>
        <taxon>Bacteroidota</taxon>
        <taxon>Flavobacteriia</taxon>
        <taxon>Flavobacteriales</taxon>
        <taxon>Flavobacteriaceae</taxon>
        <taxon>Mesonia</taxon>
    </lineage>
</organism>
<sequence length="208" mass="24229">MKTPYTNIYKVLRTNRFVVLTVIIGASLSMIASGFFAYRIFKQSQQSAFVINDQGQVIPLQLIEHRENLEVEAKAHLEMFHRYFYQINANNFERNMEKALWLGDNSIAELYRQKKAEGIYNRLLQYSLIQKISAIHSEISLKNGEINFMTTTRFSITRGEATDSYEIKTSGQLMKVDRNFPHNPHGLIIKNFYEQSLTKIHSHESTKE</sequence>
<protein>
    <recommendedName>
        <fullName evidence="4">Bacteroides conjugative transposon TraK protein</fullName>
    </recommendedName>
</protein>
<evidence type="ECO:0008006" key="4">
    <source>
        <dbReference type="Google" id="ProtNLM"/>
    </source>
</evidence>
<dbReference type="AlphaFoldDB" id="A0A1M6BFY0"/>